<feature type="non-terminal residue" evidence="2">
    <location>
        <position position="1"/>
    </location>
</feature>
<evidence type="ECO:0000313" key="2">
    <source>
        <dbReference type="EMBL" id="SBP12741.1"/>
    </source>
</evidence>
<sequence>LVPVKREAAQRPPQLEAKTTLPRNGPFSSLCSRLVNTTLVLLKRPA</sequence>
<dbReference type="EMBL" id="HADW01011341">
    <property type="protein sequence ID" value="SBP12741.1"/>
    <property type="molecule type" value="Transcribed_RNA"/>
</dbReference>
<feature type="region of interest" description="Disordered" evidence="1">
    <location>
        <begin position="1"/>
        <end position="27"/>
    </location>
</feature>
<organism evidence="2">
    <name type="scientific">Iconisemion striatum</name>
    <dbReference type="NCBI Taxonomy" id="60296"/>
    <lineage>
        <taxon>Eukaryota</taxon>
        <taxon>Metazoa</taxon>
        <taxon>Chordata</taxon>
        <taxon>Craniata</taxon>
        <taxon>Vertebrata</taxon>
        <taxon>Euteleostomi</taxon>
        <taxon>Actinopterygii</taxon>
        <taxon>Neopterygii</taxon>
        <taxon>Teleostei</taxon>
        <taxon>Neoteleostei</taxon>
        <taxon>Acanthomorphata</taxon>
        <taxon>Ovalentaria</taxon>
        <taxon>Atherinomorphae</taxon>
        <taxon>Cyprinodontiformes</taxon>
        <taxon>Nothobranchiidae</taxon>
        <taxon>Iconisemion</taxon>
    </lineage>
</organism>
<evidence type="ECO:0000256" key="1">
    <source>
        <dbReference type="SAM" id="MobiDB-lite"/>
    </source>
</evidence>
<proteinExistence type="predicted"/>
<reference evidence="2" key="1">
    <citation type="submission" date="2016-05" db="EMBL/GenBank/DDBJ databases">
        <authorList>
            <person name="Lavstsen T."/>
            <person name="Jespersen J.S."/>
        </authorList>
    </citation>
    <scope>NUCLEOTIDE SEQUENCE</scope>
    <source>
        <tissue evidence="2">Brain</tissue>
    </source>
</reference>
<gene>
    <name evidence="2" type="primary">KIF20A</name>
</gene>
<name>A0A1A7X3V2_9TELE</name>
<dbReference type="AlphaFoldDB" id="A0A1A7X3V2"/>
<protein>
    <submittedName>
        <fullName evidence="2">Kinesin family member 20A</fullName>
    </submittedName>
</protein>
<reference evidence="2" key="2">
    <citation type="submission" date="2016-06" db="EMBL/GenBank/DDBJ databases">
        <title>The genome of a short-lived fish provides insights into sex chromosome evolution and the genetic control of aging.</title>
        <authorList>
            <person name="Reichwald K."/>
            <person name="Felder M."/>
            <person name="Petzold A."/>
            <person name="Koch P."/>
            <person name="Groth M."/>
            <person name="Platzer M."/>
        </authorList>
    </citation>
    <scope>NUCLEOTIDE SEQUENCE</scope>
    <source>
        <tissue evidence="2">Brain</tissue>
    </source>
</reference>
<accession>A0A1A7X3V2</accession>